<evidence type="ECO:0000313" key="3">
    <source>
        <dbReference type="EMBL" id="KFM60456.1"/>
    </source>
</evidence>
<keyword evidence="4" id="KW-1185">Reference proteome</keyword>
<feature type="chain" id="PRO_5001829331" evidence="2">
    <location>
        <begin position="23"/>
        <end position="429"/>
    </location>
</feature>
<gene>
    <name evidence="3" type="ORF">X975_07405</name>
</gene>
<dbReference type="OMA" id="GRMANDR"/>
<feature type="signal peptide" evidence="2">
    <location>
        <begin position="1"/>
        <end position="22"/>
    </location>
</feature>
<dbReference type="InterPro" id="IPR038875">
    <property type="entry name" value="PLA2_conodipine-like"/>
</dbReference>
<name>A0A087T5R7_STEMI</name>
<dbReference type="PANTHER" id="PTHR37687">
    <property type="entry name" value="AGAP006772-PA"/>
    <property type="match status" value="1"/>
</dbReference>
<reference evidence="3 4" key="1">
    <citation type="submission" date="2013-11" db="EMBL/GenBank/DDBJ databases">
        <title>Genome sequencing of Stegodyphus mimosarum.</title>
        <authorList>
            <person name="Bechsgaard J."/>
        </authorList>
    </citation>
    <scope>NUCLEOTIDE SEQUENCE [LARGE SCALE GENOMIC DNA]</scope>
</reference>
<accession>A0A087T5R7</accession>
<dbReference type="AlphaFoldDB" id="A0A087T5R7"/>
<feature type="compositionally biased region" description="Basic and acidic residues" evidence="1">
    <location>
        <begin position="150"/>
        <end position="159"/>
    </location>
</feature>
<keyword evidence="2" id="KW-0732">Signal</keyword>
<dbReference type="EMBL" id="KK113555">
    <property type="protein sequence ID" value="KFM60456.1"/>
    <property type="molecule type" value="Genomic_DNA"/>
</dbReference>
<evidence type="ECO:0000313" key="4">
    <source>
        <dbReference type="Proteomes" id="UP000054359"/>
    </source>
</evidence>
<feature type="region of interest" description="Disordered" evidence="1">
    <location>
        <begin position="199"/>
        <end position="232"/>
    </location>
</feature>
<feature type="compositionally biased region" description="Basic and acidic residues" evidence="1">
    <location>
        <begin position="205"/>
        <end position="214"/>
    </location>
</feature>
<sequence>MTWCKTVVLLLLITAMADLCSGLVLERLPRHVPLSSRYSTAAEDEVTRSFDSSVEKRKITESPTKFMNKGQLAPLFMKPTWKAIYPFTEKRLFRSHRKRAAAEHNRDQETEEKERNELVDILKDEEQEERKEDKKSEKKESSRHIKTKRQSSDDTGSKEEIKALATVGNEEQEEAAPKEDFQEWLRREYYRNMARSFASMRRKRDGSSYEEPGHSKTKISSSKREKKSKKPISFEEVTDNLRAIEDVLFLDALQTIKDAGDDYEDDVQRQNRINNDLSSAYDLETMRNALFRLRDTLGNMESESLPDDDGIYMTARKRSDKCPPLDLLTSDCFSLGDIVSDEDLKRLLLHACNWHEVCYTCGRVYGLTSENCDVGFIEQGQTICDGDVPCQSTTSLLLLPLRQRRVFYKRSNPSVCLVDPCVEAFLRQV</sequence>
<feature type="non-terminal residue" evidence="3">
    <location>
        <position position="429"/>
    </location>
</feature>
<proteinExistence type="predicted"/>
<dbReference type="PANTHER" id="PTHR37687:SF1">
    <property type="entry name" value="AGAP006772-PA"/>
    <property type="match status" value="1"/>
</dbReference>
<dbReference type="OrthoDB" id="6138985at2759"/>
<feature type="compositionally biased region" description="Basic and acidic residues" evidence="1">
    <location>
        <begin position="100"/>
        <end position="143"/>
    </location>
</feature>
<dbReference type="Proteomes" id="UP000054359">
    <property type="component" value="Unassembled WGS sequence"/>
</dbReference>
<evidence type="ECO:0000256" key="2">
    <source>
        <dbReference type="SAM" id="SignalP"/>
    </source>
</evidence>
<organism evidence="3 4">
    <name type="scientific">Stegodyphus mimosarum</name>
    <name type="common">African social velvet spider</name>
    <dbReference type="NCBI Taxonomy" id="407821"/>
    <lineage>
        <taxon>Eukaryota</taxon>
        <taxon>Metazoa</taxon>
        <taxon>Ecdysozoa</taxon>
        <taxon>Arthropoda</taxon>
        <taxon>Chelicerata</taxon>
        <taxon>Arachnida</taxon>
        <taxon>Araneae</taxon>
        <taxon>Araneomorphae</taxon>
        <taxon>Entelegynae</taxon>
        <taxon>Eresoidea</taxon>
        <taxon>Eresidae</taxon>
        <taxon>Stegodyphus</taxon>
    </lineage>
</organism>
<feature type="region of interest" description="Disordered" evidence="1">
    <location>
        <begin position="96"/>
        <end position="159"/>
    </location>
</feature>
<evidence type="ECO:0000256" key="1">
    <source>
        <dbReference type="SAM" id="MobiDB-lite"/>
    </source>
</evidence>
<protein>
    <submittedName>
        <fullName evidence="3">Uncharacterized protein</fullName>
    </submittedName>
</protein>